<proteinExistence type="predicted"/>
<dbReference type="AlphaFoldDB" id="A0A0D2ND65"/>
<protein>
    <submittedName>
        <fullName evidence="1">Uncharacterized protein</fullName>
    </submittedName>
</protein>
<name>A0A0D2ND65_HYPSF</name>
<sequence>MAEGTFEEERDRAAVDQGRYGQEIQPADPAKHIAQFFFGVLCDENWNRIEELVTFSRYAHRYLRSHAPNVMSLELRHISCIMLNVNVPVDVPLVMSIPLSHEGSTRVPSTVLNKVALREFSCVTVLNFCSTSPINPSLAPFLICFTSLKTINADSQTLGYLTALQSNINATDVQMVIFPLLEVIDFDRDFDENDIFKVDSVTAGFISLRMRVGHPITTLRLPEWTWIVTLDLEALAEAKGLKVVYPRWVGDDMEGTVEYICSGVDRENSSDSV</sequence>
<reference evidence="2" key="1">
    <citation type="submission" date="2014-04" db="EMBL/GenBank/DDBJ databases">
        <title>Evolutionary Origins and Diversification of the Mycorrhizal Mutualists.</title>
        <authorList>
            <consortium name="DOE Joint Genome Institute"/>
            <consortium name="Mycorrhizal Genomics Consortium"/>
            <person name="Kohler A."/>
            <person name="Kuo A."/>
            <person name="Nagy L.G."/>
            <person name="Floudas D."/>
            <person name="Copeland A."/>
            <person name="Barry K.W."/>
            <person name="Cichocki N."/>
            <person name="Veneault-Fourrey C."/>
            <person name="LaButti K."/>
            <person name="Lindquist E.A."/>
            <person name="Lipzen A."/>
            <person name="Lundell T."/>
            <person name="Morin E."/>
            <person name="Murat C."/>
            <person name="Riley R."/>
            <person name="Ohm R."/>
            <person name="Sun H."/>
            <person name="Tunlid A."/>
            <person name="Henrissat B."/>
            <person name="Grigoriev I.V."/>
            <person name="Hibbett D.S."/>
            <person name="Martin F."/>
        </authorList>
    </citation>
    <scope>NUCLEOTIDE SEQUENCE [LARGE SCALE GENOMIC DNA]</scope>
    <source>
        <strain evidence="2">FD-334 SS-4</strain>
    </source>
</reference>
<evidence type="ECO:0000313" key="2">
    <source>
        <dbReference type="Proteomes" id="UP000054270"/>
    </source>
</evidence>
<keyword evidence="2" id="KW-1185">Reference proteome</keyword>
<dbReference type="Proteomes" id="UP000054270">
    <property type="component" value="Unassembled WGS sequence"/>
</dbReference>
<evidence type="ECO:0000313" key="1">
    <source>
        <dbReference type="EMBL" id="KJA17029.1"/>
    </source>
</evidence>
<dbReference type="EMBL" id="KN817611">
    <property type="protein sequence ID" value="KJA17029.1"/>
    <property type="molecule type" value="Genomic_DNA"/>
</dbReference>
<gene>
    <name evidence="1" type="ORF">HYPSUDRAFT_206585</name>
</gene>
<accession>A0A0D2ND65</accession>
<organism evidence="1 2">
    <name type="scientific">Hypholoma sublateritium (strain FD-334 SS-4)</name>
    <dbReference type="NCBI Taxonomy" id="945553"/>
    <lineage>
        <taxon>Eukaryota</taxon>
        <taxon>Fungi</taxon>
        <taxon>Dikarya</taxon>
        <taxon>Basidiomycota</taxon>
        <taxon>Agaricomycotina</taxon>
        <taxon>Agaricomycetes</taxon>
        <taxon>Agaricomycetidae</taxon>
        <taxon>Agaricales</taxon>
        <taxon>Agaricineae</taxon>
        <taxon>Strophariaceae</taxon>
        <taxon>Hypholoma</taxon>
    </lineage>
</organism>